<reference evidence="2 3" key="1">
    <citation type="submission" date="2024-09" db="EMBL/GenBank/DDBJ databases">
        <title>Chromosome-scale assembly of Riccia sorocarpa.</title>
        <authorList>
            <person name="Paukszto L."/>
        </authorList>
    </citation>
    <scope>NUCLEOTIDE SEQUENCE [LARGE SCALE GENOMIC DNA]</scope>
    <source>
        <strain evidence="2">LP-2024</strain>
        <tissue evidence="2">Aerial parts of the thallus</tissue>
    </source>
</reference>
<evidence type="ECO:0000313" key="3">
    <source>
        <dbReference type="Proteomes" id="UP001633002"/>
    </source>
</evidence>
<name>A0ABD3HDV4_9MARC</name>
<proteinExistence type="predicted"/>
<protein>
    <recommendedName>
        <fullName evidence="4">VCBS repeat-containing protein</fullName>
    </recommendedName>
</protein>
<dbReference type="AlphaFoldDB" id="A0ABD3HDV4"/>
<keyword evidence="1" id="KW-0732">Signal</keyword>
<gene>
    <name evidence="2" type="ORF">R1sor_015325</name>
</gene>
<dbReference type="PANTHER" id="PTHR35836:SF1">
    <property type="entry name" value="VCBS REPEAT-CONTAINING PROTEIN"/>
    <property type="match status" value="1"/>
</dbReference>
<keyword evidence="3" id="KW-1185">Reference proteome</keyword>
<dbReference type="Proteomes" id="UP001633002">
    <property type="component" value="Unassembled WGS sequence"/>
</dbReference>
<evidence type="ECO:0000256" key="1">
    <source>
        <dbReference type="SAM" id="SignalP"/>
    </source>
</evidence>
<dbReference type="InterPro" id="IPR028994">
    <property type="entry name" value="Integrin_alpha_N"/>
</dbReference>
<comment type="caution">
    <text evidence="2">The sequence shown here is derived from an EMBL/GenBank/DDBJ whole genome shotgun (WGS) entry which is preliminary data.</text>
</comment>
<sequence>MYVIYILSLLFLSPNSTTLGGNDPSPKLRWLASFNIDRPAFITSFPNDAAGTHNLVISSFGVEINPFKPNPNKVRYIADVGEAIASSKFPYREIRDSVLWPNEVSLNGDDVMVPDGFLVPFKNPGHISTMKLTDFRKNYDTAKWKQLVKDTGSAYFHRVQPVNVYSKNNGNGVRMVSCRGRKPIFPFFQKAGGEMVFLKPQENGEGFDVQVIKEDGIPEFIIPQFYTEYLVLMWTEEETGDYTKPEFIRTRFIDKKIGKAFDVQLVDLDLDGELEILATNHQNKVEKLRPKLVAYKMDLSKDPLGTVSDFMNGIVFNEVILSEDFEMMDSSSTAGSPAAVTAVKPGRDDSADFPAIIVSGDGSFKAYLLTRNSDGTYHQQFFHDCEGTVGTIHVKDVDGDGWKEVFVLCYDTNYVAVYTFRPSSLEVTVS</sequence>
<evidence type="ECO:0000313" key="2">
    <source>
        <dbReference type="EMBL" id="KAL3689016.1"/>
    </source>
</evidence>
<dbReference type="SUPFAM" id="SSF69318">
    <property type="entry name" value="Integrin alpha N-terminal domain"/>
    <property type="match status" value="1"/>
</dbReference>
<feature type="chain" id="PRO_5044766812" description="VCBS repeat-containing protein" evidence="1">
    <location>
        <begin position="21"/>
        <end position="430"/>
    </location>
</feature>
<accession>A0ABD3HDV4</accession>
<evidence type="ECO:0008006" key="4">
    <source>
        <dbReference type="Google" id="ProtNLM"/>
    </source>
</evidence>
<dbReference type="EMBL" id="JBJQOH010000004">
    <property type="protein sequence ID" value="KAL3689016.1"/>
    <property type="molecule type" value="Genomic_DNA"/>
</dbReference>
<organism evidence="2 3">
    <name type="scientific">Riccia sorocarpa</name>
    <dbReference type="NCBI Taxonomy" id="122646"/>
    <lineage>
        <taxon>Eukaryota</taxon>
        <taxon>Viridiplantae</taxon>
        <taxon>Streptophyta</taxon>
        <taxon>Embryophyta</taxon>
        <taxon>Marchantiophyta</taxon>
        <taxon>Marchantiopsida</taxon>
        <taxon>Marchantiidae</taxon>
        <taxon>Marchantiales</taxon>
        <taxon>Ricciaceae</taxon>
        <taxon>Riccia</taxon>
    </lineage>
</organism>
<dbReference type="PANTHER" id="PTHR35836">
    <property type="entry name" value="VCBS REPEAT-CONTAINING PROTEIN"/>
    <property type="match status" value="1"/>
</dbReference>
<feature type="signal peptide" evidence="1">
    <location>
        <begin position="1"/>
        <end position="20"/>
    </location>
</feature>